<dbReference type="EnsemblPlants" id="Pp3c2_23750V3.6">
    <property type="protein sequence ID" value="Pp3c2_23750V3.6"/>
    <property type="gene ID" value="Pp3c2_23750"/>
</dbReference>
<reference evidence="2 4" key="2">
    <citation type="journal article" date="2018" name="Plant J.">
        <title>The Physcomitrella patens chromosome-scale assembly reveals moss genome structure and evolution.</title>
        <authorList>
            <person name="Lang D."/>
            <person name="Ullrich K.K."/>
            <person name="Murat F."/>
            <person name="Fuchs J."/>
            <person name="Jenkins J."/>
            <person name="Haas F.B."/>
            <person name="Piednoel M."/>
            <person name="Gundlach H."/>
            <person name="Van Bel M."/>
            <person name="Meyberg R."/>
            <person name="Vives C."/>
            <person name="Morata J."/>
            <person name="Symeonidi A."/>
            <person name="Hiss M."/>
            <person name="Muchero W."/>
            <person name="Kamisugi Y."/>
            <person name="Saleh O."/>
            <person name="Blanc G."/>
            <person name="Decker E.L."/>
            <person name="van Gessel N."/>
            <person name="Grimwood J."/>
            <person name="Hayes R.D."/>
            <person name="Graham S.W."/>
            <person name="Gunter L.E."/>
            <person name="McDaniel S.F."/>
            <person name="Hoernstein S.N.W."/>
            <person name="Larsson A."/>
            <person name="Li F.W."/>
            <person name="Perroud P.F."/>
            <person name="Phillips J."/>
            <person name="Ranjan P."/>
            <person name="Rokshar D.S."/>
            <person name="Rothfels C.J."/>
            <person name="Schneider L."/>
            <person name="Shu S."/>
            <person name="Stevenson D.W."/>
            <person name="Thummler F."/>
            <person name="Tillich M."/>
            <person name="Villarreal Aguilar J.C."/>
            <person name="Widiez T."/>
            <person name="Wong G.K."/>
            <person name="Wymore A."/>
            <person name="Zhang Y."/>
            <person name="Zimmer A.D."/>
            <person name="Quatrano R.S."/>
            <person name="Mayer K.F.X."/>
            <person name="Goodstein D."/>
            <person name="Casacuberta J.M."/>
            <person name="Vandepoele K."/>
            <person name="Reski R."/>
            <person name="Cuming A.C."/>
            <person name="Tuskan G.A."/>
            <person name="Maumus F."/>
            <person name="Salse J."/>
            <person name="Schmutz J."/>
            <person name="Rensing S.A."/>
        </authorList>
    </citation>
    <scope>NUCLEOTIDE SEQUENCE [LARGE SCALE GENOMIC DNA]</scope>
    <source>
        <strain evidence="3 4">cv. Gransden 2004</strain>
    </source>
</reference>
<dbReference type="RefSeq" id="XP_024369058.1">
    <property type="nucleotide sequence ID" value="XM_024513290.2"/>
</dbReference>
<feature type="region of interest" description="Disordered" evidence="1">
    <location>
        <begin position="199"/>
        <end position="235"/>
    </location>
</feature>
<dbReference type="GeneID" id="112279141"/>
<dbReference type="RefSeq" id="XP_024369061.1">
    <property type="nucleotide sequence ID" value="XM_024513293.2"/>
</dbReference>
<dbReference type="EnsemblPlants" id="Pp3c2_23750V3.5">
    <property type="protein sequence ID" value="Pp3c2_23750V3.5"/>
    <property type="gene ID" value="Pp3c2_23750"/>
</dbReference>
<evidence type="ECO:0000256" key="1">
    <source>
        <dbReference type="SAM" id="MobiDB-lite"/>
    </source>
</evidence>
<dbReference type="RefSeq" id="XP_024369057.1">
    <property type="nucleotide sequence ID" value="XM_024513289.2"/>
</dbReference>
<keyword evidence="4" id="KW-1185">Reference proteome</keyword>
<dbReference type="EnsemblPlants" id="Pp3c2_23750V3.4">
    <property type="protein sequence ID" value="Pp3c2_23750V3.4"/>
    <property type="gene ID" value="Pp3c2_23750"/>
</dbReference>
<dbReference type="EnsemblPlants" id="Pp3c2_23750V3.2">
    <property type="protein sequence ID" value="Pp3c2_23750V3.2"/>
    <property type="gene ID" value="Pp3c2_23750"/>
</dbReference>
<dbReference type="RefSeq" id="XP_024369056.1">
    <property type="nucleotide sequence ID" value="XM_024513288.2"/>
</dbReference>
<sequence>MAKKRKSENAALDEMERTLYTSFCTTANSISHFYTQAQNQQKLSFQAGERHAVEKLYHWLLREHQSGSNITVAQVIQNLQSELEVGNVDEMTMSPGHQLQQQQMQPSVVGSVGTSGRSSALSTPLDQGKISVFQGALSSPNRRCLTAFAMAPSSYGVHNTSVQPVRRGSLSLDQPAVDLREDRLESATYEDVSTTSFGFQTQHHQDQQSHQHHQHHVQHMRDGSHTLNENDSSMDMRVDGVADDYYC</sequence>
<dbReference type="Gramene" id="Pp3c2_23750V3.3">
    <property type="protein sequence ID" value="Pp3c2_23750V3.3"/>
    <property type="gene ID" value="Pp3c2_23750"/>
</dbReference>
<evidence type="ECO:0008006" key="5">
    <source>
        <dbReference type="Google" id="ProtNLM"/>
    </source>
</evidence>
<evidence type="ECO:0000313" key="2">
    <source>
        <dbReference type="EMBL" id="PNR60328.1"/>
    </source>
</evidence>
<reference evidence="2 4" key="1">
    <citation type="journal article" date="2008" name="Science">
        <title>The Physcomitrella genome reveals evolutionary insights into the conquest of land by plants.</title>
        <authorList>
            <person name="Rensing S."/>
            <person name="Lang D."/>
            <person name="Zimmer A."/>
            <person name="Terry A."/>
            <person name="Salamov A."/>
            <person name="Shapiro H."/>
            <person name="Nishiyama T."/>
            <person name="Perroud P.-F."/>
            <person name="Lindquist E."/>
            <person name="Kamisugi Y."/>
            <person name="Tanahashi T."/>
            <person name="Sakakibara K."/>
            <person name="Fujita T."/>
            <person name="Oishi K."/>
            <person name="Shin-I T."/>
            <person name="Kuroki Y."/>
            <person name="Toyoda A."/>
            <person name="Suzuki Y."/>
            <person name="Hashimoto A."/>
            <person name="Yamaguchi K."/>
            <person name="Sugano A."/>
            <person name="Kohara Y."/>
            <person name="Fujiyama A."/>
            <person name="Anterola A."/>
            <person name="Aoki S."/>
            <person name="Ashton N."/>
            <person name="Barbazuk W.B."/>
            <person name="Barker E."/>
            <person name="Bennetzen J."/>
            <person name="Bezanilla M."/>
            <person name="Blankenship R."/>
            <person name="Cho S.H."/>
            <person name="Dutcher S."/>
            <person name="Estelle M."/>
            <person name="Fawcett J.A."/>
            <person name="Gundlach H."/>
            <person name="Hanada K."/>
            <person name="Heyl A."/>
            <person name="Hicks K.A."/>
            <person name="Hugh J."/>
            <person name="Lohr M."/>
            <person name="Mayer K."/>
            <person name="Melkozernov A."/>
            <person name="Murata T."/>
            <person name="Nelson D."/>
            <person name="Pils B."/>
            <person name="Prigge M."/>
            <person name="Reiss B."/>
            <person name="Renner T."/>
            <person name="Rombauts S."/>
            <person name="Rushton P."/>
            <person name="Sanderfoot A."/>
            <person name="Schween G."/>
            <person name="Shiu S.-H."/>
            <person name="Stueber K."/>
            <person name="Theodoulou F.L."/>
            <person name="Tu H."/>
            <person name="Van de Peer Y."/>
            <person name="Verrier P.J."/>
            <person name="Waters E."/>
            <person name="Wood A."/>
            <person name="Yang L."/>
            <person name="Cove D."/>
            <person name="Cuming A."/>
            <person name="Hasebe M."/>
            <person name="Lucas S."/>
            <person name="Mishler D.B."/>
            <person name="Reski R."/>
            <person name="Grigoriev I."/>
            <person name="Quatrano R.S."/>
            <person name="Boore J.L."/>
        </authorList>
    </citation>
    <scope>NUCLEOTIDE SEQUENCE [LARGE SCALE GENOMIC DNA]</scope>
    <source>
        <strain evidence="3 4">cv. Gransden 2004</strain>
    </source>
</reference>
<dbReference type="Gramene" id="Pp3c2_23750V3.1">
    <property type="protein sequence ID" value="Pp3c2_23750V3.1"/>
    <property type="gene ID" value="Pp3c2_23750"/>
</dbReference>
<proteinExistence type="predicted"/>
<gene>
    <name evidence="3" type="primary">LOC112279141</name>
    <name evidence="2" type="ORF">PHYPA_003121</name>
</gene>
<dbReference type="EnsemblPlants" id="Pp3c2_23750V3.3">
    <property type="protein sequence ID" value="Pp3c2_23750V3.3"/>
    <property type="gene ID" value="Pp3c2_23750"/>
</dbReference>
<dbReference type="RefSeq" id="XP_073384924.1">
    <property type="nucleotide sequence ID" value="XM_073528823.1"/>
</dbReference>
<dbReference type="PANTHER" id="PTHR33675:SF1">
    <property type="entry name" value="HOLOCARBOXYLASE SYNTHETASE"/>
    <property type="match status" value="1"/>
</dbReference>
<evidence type="ECO:0000313" key="4">
    <source>
        <dbReference type="Proteomes" id="UP000006727"/>
    </source>
</evidence>
<dbReference type="Gramene" id="Pp3c2_23750V3.4">
    <property type="protein sequence ID" value="Pp3c2_23750V3.4"/>
    <property type="gene ID" value="Pp3c2_23750"/>
</dbReference>
<dbReference type="EnsemblPlants" id="Pp3c2_23750V3.8">
    <property type="protein sequence ID" value="Pp3c2_23750V3.8"/>
    <property type="gene ID" value="Pp3c2_23750"/>
</dbReference>
<dbReference type="Gramene" id="Pp3c2_23750V3.5">
    <property type="protein sequence ID" value="Pp3c2_23750V3.5"/>
    <property type="gene ID" value="Pp3c2_23750"/>
</dbReference>
<dbReference type="EnsemblPlants" id="Pp3c2_23750V3.1">
    <property type="protein sequence ID" value="Pp3c2_23750V3.1"/>
    <property type="gene ID" value="Pp3c2_23750"/>
</dbReference>
<accession>A0A2K1L2R9</accession>
<evidence type="ECO:0000313" key="3">
    <source>
        <dbReference type="EnsemblPlants" id="Pp3c2_23750V3.1"/>
    </source>
</evidence>
<dbReference type="STRING" id="3218.A0A2K1L2R9"/>
<dbReference type="EMBL" id="ABEU02000002">
    <property type="protein sequence ID" value="PNR60328.1"/>
    <property type="molecule type" value="Genomic_DNA"/>
</dbReference>
<dbReference type="Gramene" id="Pp3c2_23750V3.8">
    <property type="protein sequence ID" value="Pp3c2_23750V3.8"/>
    <property type="gene ID" value="Pp3c2_23750"/>
</dbReference>
<organism evidence="2">
    <name type="scientific">Physcomitrium patens</name>
    <name type="common">Spreading-leaved earth moss</name>
    <name type="synonym">Physcomitrella patens</name>
    <dbReference type="NCBI Taxonomy" id="3218"/>
    <lineage>
        <taxon>Eukaryota</taxon>
        <taxon>Viridiplantae</taxon>
        <taxon>Streptophyta</taxon>
        <taxon>Embryophyta</taxon>
        <taxon>Bryophyta</taxon>
        <taxon>Bryophytina</taxon>
        <taxon>Bryopsida</taxon>
        <taxon>Funariidae</taxon>
        <taxon>Funariales</taxon>
        <taxon>Funariaceae</taxon>
        <taxon>Physcomitrium</taxon>
    </lineage>
</organism>
<dbReference type="PANTHER" id="PTHR33675">
    <property type="entry name" value="NUCLEAR RECEPTOR FAMILY 2 GROUP C PROTEIN"/>
    <property type="match status" value="1"/>
</dbReference>
<dbReference type="Gramene" id="Pp3c2_23750V3.6">
    <property type="protein sequence ID" value="Pp3c2_23750V3.6"/>
    <property type="gene ID" value="Pp3c2_23750"/>
</dbReference>
<reference evidence="3" key="3">
    <citation type="submission" date="2020-12" db="UniProtKB">
        <authorList>
            <consortium name="EnsemblPlants"/>
        </authorList>
    </citation>
    <scope>IDENTIFICATION</scope>
</reference>
<name>A0A2K1L2R9_PHYPA</name>
<protein>
    <recommendedName>
        <fullName evidence="5">Holocarboxylase synthetase</fullName>
    </recommendedName>
</protein>
<dbReference type="Proteomes" id="UP000006727">
    <property type="component" value="Chromosome 2"/>
</dbReference>
<dbReference type="AlphaFoldDB" id="A0A2K1L2R9"/>
<dbReference type="PaxDb" id="3218-PP1S135_61V6.3"/>
<dbReference type="Gramene" id="Pp3c2_23750V3.2">
    <property type="protein sequence ID" value="Pp3c2_23750V3.2"/>
    <property type="gene ID" value="Pp3c2_23750"/>
</dbReference>